<comment type="subcellular location">
    <subcellularLocation>
        <location evidence="1">Cell membrane</location>
    </subcellularLocation>
</comment>
<keyword evidence="3 6" id="KW-0812">Transmembrane</keyword>
<dbReference type="Proteomes" id="UP000320806">
    <property type="component" value="Unassembled WGS sequence"/>
</dbReference>
<evidence type="ECO:0000313" key="9">
    <source>
        <dbReference type="Proteomes" id="UP000320806"/>
    </source>
</evidence>
<evidence type="ECO:0000256" key="6">
    <source>
        <dbReference type="SAM" id="Phobius"/>
    </source>
</evidence>
<evidence type="ECO:0000256" key="1">
    <source>
        <dbReference type="ARBA" id="ARBA00004236"/>
    </source>
</evidence>
<evidence type="ECO:0000256" key="5">
    <source>
        <dbReference type="ARBA" id="ARBA00023136"/>
    </source>
</evidence>
<feature type="domain" description="PDGLE" evidence="7">
    <location>
        <begin position="23"/>
        <end position="113"/>
    </location>
</feature>
<evidence type="ECO:0000313" key="8">
    <source>
        <dbReference type="EMBL" id="TQJ13696.1"/>
    </source>
</evidence>
<gene>
    <name evidence="8" type="ORF">FB459_1122</name>
</gene>
<feature type="transmembrane region" description="Helical" evidence="6">
    <location>
        <begin position="91"/>
        <end position="111"/>
    </location>
</feature>
<dbReference type="Pfam" id="PF13190">
    <property type="entry name" value="PDGLE"/>
    <property type="match status" value="1"/>
</dbReference>
<dbReference type="EMBL" id="VFMO01000001">
    <property type="protein sequence ID" value="TQJ13696.1"/>
    <property type="molecule type" value="Genomic_DNA"/>
</dbReference>
<organism evidence="8 9">
    <name type="scientific">Yimella lutea</name>
    <dbReference type="NCBI Taxonomy" id="587872"/>
    <lineage>
        <taxon>Bacteria</taxon>
        <taxon>Bacillati</taxon>
        <taxon>Actinomycetota</taxon>
        <taxon>Actinomycetes</taxon>
        <taxon>Micrococcales</taxon>
        <taxon>Dermacoccaceae</taxon>
        <taxon>Yimella</taxon>
    </lineage>
</organism>
<dbReference type="RefSeq" id="WP_170221737.1">
    <property type="nucleotide sequence ID" value="NZ_BAABCI010000002.1"/>
</dbReference>
<keyword evidence="9" id="KW-1185">Reference proteome</keyword>
<proteinExistence type="predicted"/>
<evidence type="ECO:0000256" key="2">
    <source>
        <dbReference type="ARBA" id="ARBA00022475"/>
    </source>
</evidence>
<keyword evidence="5 6" id="KW-0472">Membrane</keyword>
<accession>A0A542EEL5</accession>
<feature type="transmembrane region" description="Helical" evidence="6">
    <location>
        <begin position="25"/>
        <end position="44"/>
    </location>
</feature>
<evidence type="ECO:0000259" key="7">
    <source>
        <dbReference type="Pfam" id="PF13190"/>
    </source>
</evidence>
<evidence type="ECO:0000256" key="4">
    <source>
        <dbReference type="ARBA" id="ARBA00022989"/>
    </source>
</evidence>
<sequence>MSTDLDQTAEPHSESSMKRVSTRTVLIVGTIVSILLAGVVSFYASANPDGLEYVAESLGFADSAKDHQTADSPLADYTVSGVADSRVSGGLAGLAGLIVVAAIMAGLIWLLRRSSRKND</sequence>
<evidence type="ECO:0000256" key="3">
    <source>
        <dbReference type="ARBA" id="ARBA00022692"/>
    </source>
</evidence>
<name>A0A542EEL5_9MICO</name>
<dbReference type="GO" id="GO:0005886">
    <property type="term" value="C:plasma membrane"/>
    <property type="evidence" value="ECO:0007669"/>
    <property type="project" value="UniProtKB-SubCell"/>
</dbReference>
<dbReference type="InterPro" id="IPR025937">
    <property type="entry name" value="PDGLE_dom"/>
</dbReference>
<dbReference type="AlphaFoldDB" id="A0A542EEL5"/>
<reference evidence="8 9" key="1">
    <citation type="submission" date="2019-06" db="EMBL/GenBank/DDBJ databases">
        <title>Sequencing the genomes of 1000 actinobacteria strains.</title>
        <authorList>
            <person name="Klenk H.-P."/>
        </authorList>
    </citation>
    <scope>NUCLEOTIDE SEQUENCE [LARGE SCALE GENOMIC DNA]</scope>
    <source>
        <strain evidence="8 9">DSM 19828</strain>
    </source>
</reference>
<keyword evidence="2" id="KW-1003">Cell membrane</keyword>
<protein>
    <submittedName>
        <fullName evidence="8">Cobalt/nickel transport protein</fullName>
    </submittedName>
</protein>
<comment type="caution">
    <text evidence="8">The sequence shown here is derived from an EMBL/GenBank/DDBJ whole genome shotgun (WGS) entry which is preliminary data.</text>
</comment>
<keyword evidence="4 6" id="KW-1133">Transmembrane helix</keyword>